<reference evidence="1 3" key="1">
    <citation type="journal article" date="2019" name="Nat. Ecol. Evol.">
        <title>Megaphylogeny resolves global patterns of mushroom evolution.</title>
        <authorList>
            <person name="Varga T."/>
            <person name="Krizsan K."/>
            <person name="Foldi C."/>
            <person name="Dima B."/>
            <person name="Sanchez-Garcia M."/>
            <person name="Sanchez-Ramirez S."/>
            <person name="Szollosi G.J."/>
            <person name="Szarkandi J.G."/>
            <person name="Papp V."/>
            <person name="Albert L."/>
            <person name="Andreopoulos W."/>
            <person name="Angelini C."/>
            <person name="Antonin V."/>
            <person name="Barry K.W."/>
            <person name="Bougher N.L."/>
            <person name="Buchanan P."/>
            <person name="Buyck B."/>
            <person name="Bense V."/>
            <person name="Catcheside P."/>
            <person name="Chovatia M."/>
            <person name="Cooper J."/>
            <person name="Damon W."/>
            <person name="Desjardin D."/>
            <person name="Finy P."/>
            <person name="Geml J."/>
            <person name="Haridas S."/>
            <person name="Hughes K."/>
            <person name="Justo A."/>
            <person name="Karasinski D."/>
            <person name="Kautmanova I."/>
            <person name="Kiss B."/>
            <person name="Kocsube S."/>
            <person name="Kotiranta H."/>
            <person name="LaButti K.M."/>
            <person name="Lechner B.E."/>
            <person name="Liimatainen K."/>
            <person name="Lipzen A."/>
            <person name="Lukacs Z."/>
            <person name="Mihaltcheva S."/>
            <person name="Morgado L.N."/>
            <person name="Niskanen T."/>
            <person name="Noordeloos M.E."/>
            <person name="Ohm R.A."/>
            <person name="Ortiz-Santana B."/>
            <person name="Ovrebo C."/>
            <person name="Racz N."/>
            <person name="Riley R."/>
            <person name="Savchenko A."/>
            <person name="Shiryaev A."/>
            <person name="Soop K."/>
            <person name="Spirin V."/>
            <person name="Szebenyi C."/>
            <person name="Tomsovsky M."/>
            <person name="Tulloss R.E."/>
            <person name="Uehling J."/>
            <person name="Grigoriev I.V."/>
            <person name="Vagvolgyi C."/>
            <person name="Papp T."/>
            <person name="Martin F.M."/>
            <person name="Miettinen O."/>
            <person name="Hibbett D.S."/>
            <person name="Nagy L.G."/>
        </authorList>
    </citation>
    <scope>NUCLEOTIDE SEQUENCE [LARGE SCALE GENOMIC DNA]</scope>
    <source>
        <strain evidence="1 3">CBS 962.96</strain>
    </source>
</reference>
<evidence type="ECO:0000313" key="3">
    <source>
        <dbReference type="Proteomes" id="UP000297245"/>
    </source>
</evidence>
<evidence type="ECO:0000313" key="2">
    <source>
        <dbReference type="EMBL" id="THU89905.1"/>
    </source>
</evidence>
<keyword evidence="3" id="KW-1185">Reference proteome</keyword>
<dbReference type="EMBL" id="ML179353">
    <property type="protein sequence ID" value="THU89905.1"/>
    <property type="molecule type" value="Genomic_DNA"/>
</dbReference>
<sequence length="146" mass="16244">MRFVPRLIPITCPTANASSHINSYYLAATPSAFYTMFSSWNPRQVRFQPTPFDTSYPGPSTRETQEFTATSGSDSVLPTAEHGVTDIENDNDHDIDMTTTIPHHPLATSLTSQVIYSSSDFVLASIEEKQSIVKFLVSLIRKTAQR</sequence>
<dbReference type="Proteomes" id="UP000297245">
    <property type="component" value="Unassembled WGS sequence"/>
</dbReference>
<protein>
    <submittedName>
        <fullName evidence="1">Uncharacterized protein</fullName>
    </submittedName>
</protein>
<gene>
    <name evidence="2" type="ORF">K435DRAFT_864853</name>
    <name evidence="1" type="ORF">K435DRAFT_875373</name>
</gene>
<accession>A0A4S8KUG5</accession>
<dbReference type="EMBL" id="ML180015">
    <property type="protein sequence ID" value="THU79527.1"/>
    <property type="molecule type" value="Genomic_DNA"/>
</dbReference>
<proteinExistence type="predicted"/>
<organism evidence="1 3">
    <name type="scientific">Dendrothele bispora (strain CBS 962.96)</name>
    <dbReference type="NCBI Taxonomy" id="1314807"/>
    <lineage>
        <taxon>Eukaryota</taxon>
        <taxon>Fungi</taxon>
        <taxon>Dikarya</taxon>
        <taxon>Basidiomycota</taxon>
        <taxon>Agaricomycotina</taxon>
        <taxon>Agaricomycetes</taxon>
        <taxon>Agaricomycetidae</taxon>
        <taxon>Agaricales</taxon>
        <taxon>Agaricales incertae sedis</taxon>
        <taxon>Dendrothele</taxon>
    </lineage>
</organism>
<dbReference type="AlphaFoldDB" id="A0A4S8KUG5"/>
<evidence type="ECO:0000313" key="1">
    <source>
        <dbReference type="EMBL" id="THU79527.1"/>
    </source>
</evidence>
<name>A0A4S8KUG5_DENBC</name>